<comment type="function">
    <text evidence="1 6">Involved in nucleolar processing of pre-18S ribosomal RNA.</text>
</comment>
<feature type="region of interest" description="Disordered" evidence="7">
    <location>
        <begin position="151"/>
        <end position="194"/>
    </location>
</feature>
<gene>
    <name evidence="8" type="ORF">TWF694_009628</name>
</gene>
<evidence type="ECO:0000256" key="4">
    <source>
        <dbReference type="ARBA" id="ARBA00022552"/>
    </source>
</evidence>
<dbReference type="AlphaFoldDB" id="A0AAV9XHT9"/>
<evidence type="ECO:0000256" key="1">
    <source>
        <dbReference type="ARBA" id="ARBA00004099"/>
    </source>
</evidence>
<dbReference type="InterPro" id="IPR007144">
    <property type="entry name" value="SSU_processome_Utp11"/>
</dbReference>
<protein>
    <recommendedName>
        <fullName evidence="6">U3 small nucleolar RNA-associated protein 11</fullName>
        <shortName evidence="6">U3 snoRNA-associated protein 11</shortName>
    </recommendedName>
</protein>
<comment type="subcellular location">
    <subcellularLocation>
        <location evidence="2 6">Nucleus</location>
        <location evidence="2 6">Nucleolus</location>
    </subcellularLocation>
</comment>
<evidence type="ECO:0000256" key="7">
    <source>
        <dbReference type="SAM" id="MobiDB-lite"/>
    </source>
</evidence>
<evidence type="ECO:0000256" key="2">
    <source>
        <dbReference type="ARBA" id="ARBA00004604"/>
    </source>
</evidence>
<dbReference type="GO" id="GO:0032040">
    <property type="term" value="C:small-subunit processome"/>
    <property type="evidence" value="ECO:0007669"/>
    <property type="project" value="UniProtKB-UniRule"/>
</dbReference>
<feature type="region of interest" description="Disordered" evidence="7">
    <location>
        <begin position="1"/>
        <end position="24"/>
    </location>
</feature>
<evidence type="ECO:0000313" key="8">
    <source>
        <dbReference type="EMBL" id="KAK6539403.1"/>
    </source>
</evidence>
<keyword evidence="4 6" id="KW-0698">rRNA processing</keyword>
<feature type="compositionally biased region" description="Acidic residues" evidence="7">
    <location>
        <begin position="166"/>
        <end position="185"/>
    </location>
</feature>
<dbReference type="PANTHER" id="PTHR12838">
    <property type="entry name" value="U3 SMALL NUCLEOLAR RNA-ASSOCIATED PROTEIN 11"/>
    <property type="match status" value="1"/>
</dbReference>
<evidence type="ECO:0000313" key="9">
    <source>
        <dbReference type="Proteomes" id="UP001365542"/>
    </source>
</evidence>
<dbReference type="Pfam" id="PF03998">
    <property type="entry name" value="Utp11"/>
    <property type="match status" value="1"/>
</dbReference>
<dbReference type="GO" id="GO:0006364">
    <property type="term" value="P:rRNA processing"/>
    <property type="evidence" value="ECO:0007669"/>
    <property type="project" value="UniProtKB-UniRule"/>
</dbReference>
<proteinExistence type="inferred from homology"/>
<reference evidence="8 9" key="1">
    <citation type="submission" date="2019-10" db="EMBL/GenBank/DDBJ databases">
        <authorList>
            <person name="Palmer J.M."/>
        </authorList>
    </citation>
    <scope>NUCLEOTIDE SEQUENCE [LARGE SCALE GENOMIC DNA]</scope>
    <source>
        <strain evidence="8 9">TWF694</strain>
    </source>
</reference>
<dbReference type="PANTHER" id="PTHR12838:SF0">
    <property type="entry name" value="U3 SMALL NUCLEOLAR RNA-ASSOCIATED PROTEIN 11-RELATED"/>
    <property type="match status" value="1"/>
</dbReference>
<organism evidence="8 9">
    <name type="scientific">Orbilia ellipsospora</name>
    <dbReference type="NCBI Taxonomy" id="2528407"/>
    <lineage>
        <taxon>Eukaryota</taxon>
        <taxon>Fungi</taxon>
        <taxon>Dikarya</taxon>
        <taxon>Ascomycota</taxon>
        <taxon>Pezizomycotina</taxon>
        <taxon>Orbiliomycetes</taxon>
        <taxon>Orbiliales</taxon>
        <taxon>Orbiliaceae</taxon>
        <taxon>Orbilia</taxon>
    </lineage>
</organism>
<comment type="similarity">
    <text evidence="3 6">Belongs to the UTP11 family.</text>
</comment>
<accession>A0AAV9XHT9</accession>
<dbReference type="PIRSF" id="PIRSF015952">
    <property type="entry name" value="U3snoRNP11"/>
    <property type="match status" value="1"/>
</dbReference>
<keyword evidence="5 6" id="KW-0539">Nucleus</keyword>
<dbReference type="Proteomes" id="UP001365542">
    <property type="component" value="Unassembled WGS sequence"/>
</dbReference>
<comment type="subunit">
    <text evidence="6">Component of the ribosomal small subunit (SSU) processome.</text>
</comment>
<dbReference type="EMBL" id="JAVHJO010000006">
    <property type="protein sequence ID" value="KAK6539403.1"/>
    <property type="molecule type" value="Genomic_DNA"/>
</dbReference>
<evidence type="ECO:0000256" key="6">
    <source>
        <dbReference type="PIRNR" id="PIRNR015952"/>
    </source>
</evidence>
<comment type="caution">
    <text evidence="8">The sequence shown here is derived from an EMBL/GenBank/DDBJ whole genome shotgun (WGS) entry which is preliminary data.</text>
</comment>
<evidence type="ECO:0000256" key="3">
    <source>
        <dbReference type="ARBA" id="ARBA00008105"/>
    </source>
</evidence>
<keyword evidence="9" id="KW-1185">Reference proteome</keyword>
<evidence type="ECO:0000256" key="5">
    <source>
        <dbReference type="ARBA" id="ARBA00023242"/>
    </source>
</evidence>
<name>A0AAV9XHT9_9PEZI</name>
<feature type="region of interest" description="Disordered" evidence="7">
    <location>
        <begin position="230"/>
        <end position="255"/>
    </location>
</feature>
<sequence length="255" mass="29560">MSSMRNAIQRRNHRERSQLSSRLRYGHLEKHRDYALRAKDYNSKKLRLKTLKSKATDRNPDEFYFGMVNASTRDGGVLVKERSGAGPMGMDVVRGLKVQDKGYLRVMSDVERRKRERLEESLVFVDVDGGSTTLGLGKKKVFDENGNVVKPAKEDKKKTQKKITMDFDEEDEMDWESEGDEDEDENTPKLTPAELKATKARMTKYKELEARMKREAELKSLERTLDAQREFMGKSAPRMGLTKEGKRWFNNARKK</sequence>